<feature type="region of interest" description="Disordered" evidence="1">
    <location>
        <begin position="20"/>
        <end position="150"/>
    </location>
</feature>
<accession>A0AAN7UQ02</accession>
<proteinExistence type="predicted"/>
<sequence length="214" mass="24077">MSFAGNLISKIRSGEAGMASLLSQYTSPPSRPVDEHDLAELSPHPENALLADEPPDHGLERGSASILRNERMLKQSQGKGDRTGMKASVAFREPPWSFGRARDNTTQHVGGETPYRTREQSDIAPNTWRPSFTFTSEDRPPHAGTTRPQQSFFETVFSSRPAYTERSHSTKVDQSFKLIERRERQMQQELQHLLNAQDYALEKHLANTALADDD</sequence>
<feature type="compositionally biased region" description="Basic and acidic residues" evidence="1">
    <location>
        <begin position="68"/>
        <end position="84"/>
    </location>
</feature>
<dbReference type="Proteomes" id="UP001305414">
    <property type="component" value="Unassembled WGS sequence"/>
</dbReference>
<comment type="caution">
    <text evidence="2">The sequence shown here is derived from an EMBL/GenBank/DDBJ whole genome shotgun (WGS) entry which is preliminary data.</text>
</comment>
<keyword evidence="3" id="KW-1185">Reference proteome</keyword>
<organism evidence="2 3">
    <name type="scientific">Xylaria bambusicola</name>
    <dbReference type="NCBI Taxonomy" id="326684"/>
    <lineage>
        <taxon>Eukaryota</taxon>
        <taxon>Fungi</taxon>
        <taxon>Dikarya</taxon>
        <taxon>Ascomycota</taxon>
        <taxon>Pezizomycotina</taxon>
        <taxon>Sordariomycetes</taxon>
        <taxon>Xylariomycetidae</taxon>
        <taxon>Xylariales</taxon>
        <taxon>Xylariaceae</taxon>
        <taxon>Xylaria</taxon>
    </lineage>
</organism>
<name>A0AAN7UQ02_9PEZI</name>
<dbReference type="AlphaFoldDB" id="A0AAN7UQ02"/>
<dbReference type="EMBL" id="JAWHQM010000081">
    <property type="protein sequence ID" value="KAK5636850.1"/>
    <property type="molecule type" value="Genomic_DNA"/>
</dbReference>
<gene>
    <name evidence="2" type="ORF">RRF57_012562</name>
</gene>
<reference evidence="2 3" key="1">
    <citation type="submission" date="2023-10" db="EMBL/GenBank/DDBJ databases">
        <title>Draft genome sequence of Xylaria bambusicola isolate GMP-LS, the root and basal stem rot pathogen of sugarcane in Indonesia.</title>
        <authorList>
            <person name="Selvaraj P."/>
            <person name="Muralishankar V."/>
            <person name="Muruganantham S."/>
            <person name="Sp S."/>
            <person name="Haryani S."/>
            <person name="Lau K.J.X."/>
            <person name="Naqvi N.I."/>
        </authorList>
    </citation>
    <scope>NUCLEOTIDE SEQUENCE [LARGE SCALE GENOMIC DNA]</scope>
    <source>
        <strain evidence="2">GMP-LS</strain>
    </source>
</reference>
<evidence type="ECO:0000256" key="1">
    <source>
        <dbReference type="SAM" id="MobiDB-lite"/>
    </source>
</evidence>
<evidence type="ECO:0000313" key="3">
    <source>
        <dbReference type="Proteomes" id="UP001305414"/>
    </source>
</evidence>
<protein>
    <submittedName>
        <fullName evidence="2">Uncharacterized protein</fullName>
    </submittedName>
</protein>
<evidence type="ECO:0000313" key="2">
    <source>
        <dbReference type="EMBL" id="KAK5636850.1"/>
    </source>
</evidence>